<evidence type="ECO:0000256" key="1">
    <source>
        <dbReference type="SAM" id="Phobius"/>
    </source>
</evidence>
<dbReference type="Proteomes" id="UP001634394">
    <property type="component" value="Unassembled WGS sequence"/>
</dbReference>
<comment type="caution">
    <text evidence="2">The sequence shown here is derived from an EMBL/GenBank/DDBJ whole genome shotgun (WGS) entry which is preliminary data.</text>
</comment>
<gene>
    <name evidence="2" type="ORF">ACJMK2_016556</name>
</gene>
<accession>A0ABD3UU07</accession>
<proteinExistence type="predicted"/>
<sequence>MPLLYPIGYVKSSTTCYDNGYTAYCQYGCCGSNGYQYCCNNSLNNSSPAHDGRLVLGLTLGSVTGFPVLMCIIICCCKHCHHSGSSTSGQVLQPPTNMAFSISSVATMNGTTMQMTQLISGTYAPSYPTFPQMAGGYLSVNAAMNYPYGAPQSPNNSCAAPPPDLDKRFNVIVM</sequence>
<organism evidence="2 3">
    <name type="scientific">Sinanodonta woodiana</name>
    <name type="common">Chinese pond mussel</name>
    <name type="synonym">Anodonta woodiana</name>
    <dbReference type="NCBI Taxonomy" id="1069815"/>
    <lineage>
        <taxon>Eukaryota</taxon>
        <taxon>Metazoa</taxon>
        <taxon>Spiralia</taxon>
        <taxon>Lophotrochozoa</taxon>
        <taxon>Mollusca</taxon>
        <taxon>Bivalvia</taxon>
        <taxon>Autobranchia</taxon>
        <taxon>Heteroconchia</taxon>
        <taxon>Palaeoheterodonta</taxon>
        <taxon>Unionida</taxon>
        <taxon>Unionoidea</taxon>
        <taxon>Unionidae</taxon>
        <taxon>Unioninae</taxon>
        <taxon>Sinanodonta</taxon>
    </lineage>
</organism>
<evidence type="ECO:0000313" key="3">
    <source>
        <dbReference type="Proteomes" id="UP001634394"/>
    </source>
</evidence>
<keyword evidence="1" id="KW-1133">Transmembrane helix</keyword>
<dbReference type="EMBL" id="JBJQND010000015">
    <property type="protein sequence ID" value="KAL3852951.1"/>
    <property type="molecule type" value="Genomic_DNA"/>
</dbReference>
<name>A0ABD3UU07_SINWO</name>
<feature type="transmembrane region" description="Helical" evidence="1">
    <location>
        <begin position="54"/>
        <end position="77"/>
    </location>
</feature>
<dbReference type="AlphaFoldDB" id="A0ABD3UU07"/>
<keyword evidence="1" id="KW-0812">Transmembrane</keyword>
<keyword evidence="1" id="KW-0472">Membrane</keyword>
<reference evidence="2 3" key="1">
    <citation type="submission" date="2024-11" db="EMBL/GenBank/DDBJ databases">
        <title>Chromosome-level genome assembly of the freshwater bivalve Anodonta woodiana.</title>
        <authorList>
            <person name="Chen X."/>
        </authorList>
    </citation>
    <scope>NUCLEOTIDE SEQUENCE [LARGE SCALE GENOMIC DNA]</scope>
    <source>
        <strain evidence="2">MN2024</strain>
        <tissue evidence="2">Gills</tissue>
    </source>
</reference>
<keyword evidence="3" id="KW-1185">Reference proteome</keyword>
<evidence type="ECO:0000313" key="2">
    <source>
        <dbReference type="EMBL" id="KAL3852951.1"/>
    </source>
</evidence>
<protein>
    <submittedName>
        <fullName evidence="2">Uncharacterized protein</fullName>
    </submittedName>
</protein>